<evidence type="ECO:0000256" key="8">
    <source>
        <dbReference type="ARBA" id="ARBA00023239"/>
    </source>
</evidence>
<reference evidence="10 11" key="1">
    <citation type="submission" date="2017-06" db="EMBL/GenBank/DDBJ databases">
        <authorList>
            <person name="Kim H.J."/>
            <person name="Triplett B.A."/>
        </authorList>
    </citation>
    <scope>NUCLEOTIDE SEQUENCE [LARGE SCALE GENOMIC DNA]</scope>
    <source>
        <strain evidence="10 11">DSM 29052</strain>
    </source>
</reference>
<evidence type="ECO:0000256" key="7">
    <source>
        <dbReference type="ARBA" id="ARBA00022898"/>
    </source>
</evidence>
<evidence type="ECO:0000256" key="4">
    <source>
        <dbReference type="ARBA" id="ARBA00001946"/>
    </source>
</evidence>
<protein>
    <submittedName>
        <fullName evidence="10">Threonine dehydratase</fullName>
    </submittedName>
</protein>
<dbReference type="FunFam" id="3.40.50.1100:FF:000005">
    <property type="entry name" value="Threonine dehydratase catabolic"/>
    <property type="match status" value="1"/>
</dbReference>
<gene>
    <name evidence="10" type="ORF">SAMN06265370_11438</name>
</gene>
<evidence type="ECO:0000313" key="11">
    <source>
        <dbReference type="Proteomes" id="UP000198417"/>
    </source>
</evidence>
<comment type="cofactor">
    <cofactor evidence="1">
        <name>Ca(2+)</name>
        <dbReference type="ChEBI" id="CHEBI:29108"/>
    </cofactor>
</comment>
<dbReference type="GO" id="GO:0018114">
    <property type="term" value="F:threonine racemase activity"/>
    <property type="evidence" value="ECO:0007669"/>
    <property type="project" value="TreeGrafter"/>
</dbReference>
<dbReference type="InterPro" id="IPR001926">
    <property type="entry name" value="TrpB-like_PALP"/>
</dbReference>
<dbReference type="Pfam" id="PF00291">
    <property type="entry name" value="PALP"/>
    <property type="match status" value="1"/>
</dbReference>
<dbReference type="EMBL" id="FZNN01000014">
    <property type="protein sequence ID" value="SNR64914.1"/>
    <property type="molecule type" value="Genomic_DNA"/>
</dbReference>
<dbReference type="GO" id="GO:0030378">
    <property type="term" value="F:serine racemase activity"/>
    <property type="evidence" value="ECO:0007669"/>
    <property type="project" value="TreeGrafter"/>
</dbReference>
<sequence>MNIDMIDAAAQRLRGHARRTPMLSSPFLDAIAGRRVYVKAECLQHTGSFKFRGGWSAVSALSPDIRSKGVIAFSSGNHAQGVALAAREHGITAVIIMPSDAPRMKIDNTRALGAEVVLYDRAGEDRDVLGARLSGERGLTLIKPFDEPQVIAGQGTTGLEIAEDAAALGIKNADVIVCCGGGGLTSGIALALEARAPSLRVRPAEPEGFDDVARSLASGRIERNPRTSGSLCDAIITPQPGDLTFPILHRLCGPGLVVSEDEALHAMSLAFARLKVVAEPGGAVALAAALFRKGEIEGEAVIVTISGGNVDGEIFAQALDRFPA</sequence>
<organism evidence="10 11">
    <name type="scientific">Puniceibacterium sediminis</name>
    <dbReference type="NCBI Taxonomy" id="1608407"/>
    <lineage>
        <taxon>Bacteria</taxon>
        <taxon>Pseudomonadati</taxon>
        <taxon>Pseudomonadota</taxon>
        <taxon>Alphaproteobacteria</taxon>
        <taxon>Rhodobacterales</taxon>
        <taxon>Paracoccaceae</taxon>
        <taxon>Puniceibacterium</taxon>
    </lineage>
</organism>
<feature type="domain" description="Tryptophan synthase beta chain-like PALP" evidence="9">
    <location>
        <begin position="15"/>
        <end position="305"/>
    </location>
</feature>
<keyword evidence="6" id="KW-0460">Magnesium</keyword>
<comment type="cofactor">
    <cofactor evidence="3">
        <name>Mn(2+)</name>
        <dbReference type="ChEBI" id="CHEBI:29035"/>
    </cofactor>
</comment>
<dbReference type="GO" id="GO:0003941">
    <property type="term" value="F:L-serine ammonia-lyase activity"/>
    <property type="evidence" value="ECO:0007669"/>
    <property type="project" value="TreeGrafter"/>
</dbReference>
<evidence type="ECO:0000256" key="1">
    <source>
        <dbReference type="ARBA" id="ARBA00001913"/>
    </source>
</evidence>
<dbReference type="PROSITE" id="PS00165">
    <property type="entry name" value="DEHYDRATASE_SER_THR"/>
    <property type="match status" value="1"/>
</dbReference>
<dbReference type="GO" id="GO:0005524">
    <property type="term" value="F:ATP binding"/>
    <property type="evidence" value="ECO:0007669"/>
    <property type="project" value="TreeGrafter"/>
</dbReference>
<proteinExistence type="inferred from homology"/>
<evidence type="ECO:0000256" key="6">
    <source>
        <dbReference type="ARBA" id="ARBA00022842"/>
    </source>
</evidence>
<dbReference type="PANTHER" id="PTHR43050:SF1">
    <property type="entry name" value="SERINE RACEMASE"/>
    <property type="match status" value="1"/>
</dbReference>
<dbReference type="InterPro" id="IPR000634">
    <property type="entry name" value="Ser/Thr_deHydtase_PyrdxlP-BS"/>
</dbReference>
<dbReference type="SUPFAM" id="SSF53686">
    <property type="entry name" value="Tryptophan synthase beta subunit-like PLP-dependent enzymes"/>
    <property type="match status" value="1"/>
</dbReference>
<comment type="cofactor">
    <cofactor evidence="4">
        <name>Mg(2+)</name>
        <dbReference type="ChEBI" id="CHEBI:18420"/>
    </cofactor>
</comment>
<dbReference type="CDD" id="cd01562">
    <property type="entry name" value="Thr-dehyd"/>
    <property type="match status" value="1"/>
</dbReference>
<keyword evidence="8" id="KW-0456">Lyase</keyword>
<name>A0A238Y2W6_9RHOB</name>
<dbReference type="PANTHER" id="PTHR43050">
    <property type="entry name" value="SERINE / THREONINE RACEMASE FAMILY MEMBER"/>
    <property type="match status" value="1"/>
</dbReference>
<dbReference type="Gene3D" id="3.40.50.1100">
    <property type="match status" value="2"/>
</dbReference>
<dbReference type="GO" id="GO:0070179">
    <property type="term" value="P:D-serine biosynthetic process"/>
    <property type="evidence" value="ECO:0007669"/>
    <property type="project" value="TreeGrafter"/>
</dbReference>
<evidence type="ECO:0000256" key="5">
    <source>
        <dbReference type="ARBA" id="ARBA00010869"/>
    </source>
</evidence>
<keyword evidence="7" id="KW-0663">Pyridoxal phosphate</keyword>
<keyword evidence="11" id="KW-1185">Reference proteome</keyword>
<dbReference type="GO" id="GO:0000287">
    <property type="term" value="F:magnesium ion binding"/>
    <property type="evidence" value="ECO:0007669"/>
    <property type="project" value="TreeGrafter"/>
</dbReference>
<dbReference type="GO" id="GO:0030170">
    <property type="term" value="F:pyridoxal phosphate binding"/>
    <property type="evidence" value="ECO:0007669"/>
    <property type="project" value="InterPro"/>
</dbReference>
<dbReference type="AlphaFoldDB" id="A0A238Y2W6"/>
<dbReference type="RefSeq" id="WP_089271844.1">
    <property type="nucleotide sequence ID" value="NZ_FZNN01000014.1"/>
</dbReference>
<accession>A0A238Y2W6</accession>
<evidence type="ECO:0000313" key="10">
    <source>
        <dbReference type="EMBL" id="SNR64914.1"/>
    </source>
</evidence>
<evidence type="ECO:0000256" key="2">
    <source>
        <dbReference type="ARBA" id="ARBA00001933"/>
    </source>
</evidence>
<comment type="cofactor">
    <cofactor evidence="2">
        <name>pyridoxal 5'-phosphate</name>
        <dbReference type="ChEBI" id="CHEBI:597326"/>
    </cofactor>
</comment>
<dbReference type="InterPro" id="IPR036052">
    <property type="entry name" value="TrpB-like_PALP_sf"/>
</dbReference>
<dbReference type="Proteomes" id="UP000198417">
    <property type="component" value="Unassembled WGS sequence"/>
</dbReference>
<evidence type="ECO:0000256" key="3">
    <source>
        <dbReference type="ARBA" id="ARBA00001936"/>
    </source>
</evidence>
<comment type="similarity">
    <text evidence="5">Belongs to the serine/threonine dehydratase family.</text>
</comment>
<evidence type="ECO:0000259" key="9">
    <source>
        <dbReference type="Pfam" id="PF00291"/>
    </source>
</evidence>
<dbReference type="OrthoDB" id="9811476at2"/>